<proteinExistence type="predicted"/>
<comment type="caution">
    <text evidence="3">The sequence shown here is derived from an EMBL/GenBank/DDBJ whole genome shotgun (WGS) entry which is preliminary data.</text>
</comment>
<gene>
    <name evidence="3" type="ORF">JKJ07_13945</name>
</gene>
<dbReference type="Pfam" id="PF19701">
    <property type="entry name" value="DUF6199"/>
    <property type="match status" value="1"/>
</dbReference>
<keyword evidence="1" id="KW-0812">Transmembrane</keyword>
<keyword evidence="4" id="KW-1185">Reference proteome</keyword>
<evidence type="ECO:0000313" key="3">
    <source>
        <dbReference type="EMBL" id="MBL7255417.1"/>
    </source>
</evidence>
<protein>
    <recommendedName>
        <fullName evidence="2">DUF6199 domain-containing protein</fullName>
    </recommendedName>
</protein>
<organism evidence="3 4">
    <name type="scientific">Paractinoplanes lichenicola</name>
    <dbReference type="NCBI Taxonomy" id="2802976"/>
    <lineage>
        <taxon>Bacteria</taxon>
        <taxon>Bacillati</taxon>
        <taxon>Actinomycetota</taxon>
        <taxon>Actinomycetes</taxon>
        <taxon>Micromonosporales</taxon>
        <taxon>Micromonosporaceae</taxon>
        <taxon>Paractinoplanes</taxon>
    </lineage>
</organism>
<keyword evidence="1" id="KW-0472">Membrane</keyword>
<evidence type="ECO:0000313" key="4">
    <source>
        <dbReference type="Proteomes" id="UP000598996"/>
    </source>
</evidence>
<name>A0ABS1VNU9_9ACTN</name>
<reference evidence="3 4" key="1">
    <citation type="submission" date="2021-01" db="EMBL/GenBank/DDBJ databases">
        <title>Actinoplanes sp. nov. LDG1-01 isolated from lichen.</title>
        <authorList>
            <person name="Saeng-In P."/>
            <person name="Phongsopitanun W."/>
            <person name="Kanchanasin P."/>
            <person name="Yuki M."/>
            <person name="Kudo T."/>
            <person name="Ohkuma M."/>
            <person name="Tanasupawat S."/>
        </authorList>
    </citation>
    <scope>NUCLEOTIDE SEQUENCE [LARGE SCALE GENOMIC DNA]</scope>
    <source>
        <strain evidence="3 4">LDG1-01</strain>
    </source>
</reference>
<keyword evidence="1" id="KW-1133">Transmembrane helix</keyword>
<evidence type="ECO:0000256" key="1">
    <source>
        <dbReference type="SAM" id="Phobius"/>
    </source>
</evidence>
<evidence type="ECO:0000259" key="2">
    <source>
        <dbReference type="Pfam" id="PF19701"/>
    </source>
</evidence>
<dbReference type="RefSeq" id="WP_202991937.1">
    <property type="nucleotide sequence ID" value="NZ_JAENHO010000004.1"/>
</dbReference>
<dbReference type="InterPro" id="IPR045679">
    <property type="entry name" value="DUF6199"/>
</dbReference>
<accession>A0ABS1VNU9</accession>
<sequence>MGLIIGGALLIAFALWTVIAPRQQWQLLNAWRYRDPDANEPSDLSYNMGRAAGVGTIVLVLVLGSVLIRSSHHPERDAAEAREAFFGTSSAKLTAAPPPGSTGTPVAIWRYATPSEKLLAGLGPVPDADLLIAVDGAFRPDAMTVDETPSQVTVTLRGACTKPEILCDPAKRSQALPPIQLFPLKLAAPLNGRPLIDGATKEEAIGR</sequence>
<feature type="domain" description="DUF6199" evidence="2">
    <location>
        <begin position="7"/>
        <end position="63"/>
    </location>
</feature>
<feature type="transmembrane region" description="Helical" evidence="1">
    <location>
        <begin position="48"/>
        <end position="68"/>
    </location>
</feature>
<dbReference type="EMBL" id="JAENHO010000004">
    <property type="protein sequence ID" value="MBL7255417.1"/>
    <property type="molecule type" value="Genomic_DNA"/>
</dbReference>
<dbReference type="Proteomes" id="UP000598996">
    <property type="component" value="Unassembled WGS sequence"/>
</dbReference>